<proteinExistence type="predicted"/>
<organism evidence="1">
    <name type="scientific">Ixodes ricinus</name>
    <name type="common">Common tick</name>
    <name type="synonym">Acarus ricinus</name>
    <dbReference type="NCBI Taxonomy" id="34613"/>
    <lineage>
        <taxon>Eukaryota</taxon>
        <taxon>Metazoa</taxon>
        <taxon>Ecdysozoa</taxon>
        <taxon>Arthropoda</taxon>
        <taxon>Chelicerata</taxon>
        <taxon>Arachnida</taxon>
        <taxon>Acari</taxon>
        <taxon>Parasitiformes</taxon>
        <taxon>Ixodida</taxon>
        <taxon>Ixodoidea</taxon>
        <taxon>Ixodidae</taxon>
        <taxon>Ixodinae</taxon>
        <taxon>Ixodes</taxon>
    </lineage>
</organism>
<sequence>MTLTAAGVVLGSSGGRTCFRSVNLFAPRSITAPYSQRKSMPRMTSLEQSLRTTNFTGQVSPWMSTRAVHLPTGVMRCPPAVRIFGPSHGVITFRSRREIFPLKTE</sequence>
<accession>A0A6B0U8X4</accession>
<dbReference type="AlphaFoldDB" id="A0A6B0U8X4"/>
<protein>
    <submittedName>
        <fullName evidence="1">Uncharacterized protein</fullName>
    </submittedName>
</protein>
<name>A0A6B0U8X4_IXORI</name>
<dbReference type="EMBL" id="GIFC01006926">
    <property type="protein sequence ID" value="MXU89009.1"/>
    <property type="molecule type" value="Transcribed_RNA"/>
</dbReference>
<evidence type="ECO:0000313" key="1">
    <source>
        <dbReference type="EMBL" id="MXU89009.1"/>
    </source>
</evidence>
<reference evidence="1" key="1">
    <citation type="submission" date="2019-12" db="EMBL/GenBank/DDBJ databases">
        <title>An insight into the sialome of adult female Ixodes ricinus ticks feeding for 6 days.</title>
        <authorList>
            <person name="Perner J."/>
            <person name="Ribeiro J.M.C."/>
        </authorList>
    </citation>
    <scope>NUCLEOTIDE SEQUENCE</scope>
    <source>
        <strain evidence="1">Semi-engorged</strain>
        <tissue evidence="1">Salivary glands</tissue>
    </source>
</reference>